<evidence type="ECO:0000256" key="5">
    <source>
        <dbReference type="ARBA" id="ARBA00022989"/>
    </source>
</evidence>
<keyword evidence="10" id="KW-1185">Reference proteome</keyword>
<feature type="transmembrane region" description="Helical" evidence="7">
    <location>
        <begin position="147"/>
        <end position="171"/>
    </location>
</feature>
<proteinExistence type="inferred from homology"/>
<reference evidence="9 10" key="1">
    <citation type="submission" date="2020-04" db="EMBL/GenBank/DDBJ databases">
        <title>Paraburkholderia sp. RP-4-7 isolated from soil.</title>
        <authorList>
            <person name="Dahal R.H."/>
        </authorList>
    </citation>
    <scope>NUCLEOTIDE SEQUENCE [LARGE SCALE GENOMIC DNA]</scope>
    <source>
        <strain evidence="9 10">RP-4-7</strain>
    </source>
</reference>
<feature type="transmembrane region" description="Helical" evidence="7">
    <location>
        <begin position="30"/>
        <end position="52"/>
    </location>
</feature>
<feature type="transmembrane region" description="Helical" evidence="7">
    <location>
        <begin position="85"/>
        <end position="108"/>
    </location>
</feature>
<evidence type="ECO:0000313" key="9">
    <source>
        <dbReference type="EMBL" id="NML99033.1"/>
    </source>
</evidence>
<dbReference type="Pfam" id="PF00528">
    <property type="entry name" value="BPD_transp_1"/>
    <property type="match status" value="1"/>
</dbReference>
<feature type="transmembrane region" description="Helical" evidence="7">
    <location>
        <begin position="120"/>
        <end position="141"/>
    </location>
</feature>
<evidence type="ECO:0000256" key="6">
    <source>
        <dbReference type="ARBA" id="ARBA00023136"/>
    </source>
</evidence>
<dbReference type="SUPFAM" id="SSF161098">
    <property type="entry name" value="MetI-like"/>
    <property type="match status" value="1"/>
</dbReference>
<dbReference type="GO" id="GO:0005886">
    <property type="term" value="C:plasma membrane"/>
    <property type="evidence" value="ECO:0007669"/>
    <property type="project" value="UniProtKB-SubCell"/>
</dbReference>
<dbReference type="PANTHER" id="PTHR32243:SF18">
    <property type="entry name" value="INNER MEMBRANE ABC TRANSPORTER PERMEASE PROTEIN YCJP"/>
    <property type="match status" value="1"/>
</dbReference>
<keyword evidence="6 7" id="KW-0472">Membrane</keyword>
<dbReference type="InterPro" id="IPR000515">
    <property type="entry name" value="MetI-like"/>
</dbReference>
<dbReference type="PANTHER" id="PTHR32243">
    <property type="entry name" value="MALTOSE TRANSPORT SYSTEM PERMEASE-RELATED"/>
    <property type="match status" value="1"/>
</dbReference>
<evidence type="ECO:0000256" key="3">
    <source>
        <dbReference type="ARBA" id="ARBA00022475"/>
    </source>
</evidence>
<dbReference type="PROSITE" id="PS50928">
    <property type="entry name" value="ABC_TM1"/>
    <property type="match status" value="1"/>
</dbReference>
<feature type="transmembrane region" description="Helical" evidence="7">
    <location>
        <begin position="196"/>
        <end position="218"/>
    </location>
</feature>
<evidence type="ECO:0000256" key="7">
    <source>
        <dbReference type="RuleBase" id="RU363032"/>
    </source>
</evidence>
<feature type="transmembrane region" description="Helical" evidence="7">
    <location>
        <begin position="254"/>
        <end position="275"/>
    </location>
</feature>
<dbReference type="Gene3D" id="1.10.3720.10">
    <property type="entry name" value="MetI-like"/>
    <property type="match status" value="1"/>
</dbReference>
<comment type="caution">
    <text evidence="9">The sequence shown here is derived from an EMBL/GenBank/DDBJ whole genome shotgun (WGS) entry which is preliminary data.</text>
</comment>
<gene>
    <name evidence="9" type="ORF">HHL24_13915</name>
</gene>
<keyword evidence="5 7" id="KW-1133">Transmembrane helix</keyword>
<comment type="similarity">
    <text evidence="7">Belongs to the binding-protein-dependent transport system permease family.</text>
</comment>
<dbReference type="EMBL" id="JABBGJ010000013">
    <property type="protein sequence ID" value="NML99033.1"/>
    <property type="molecule type" value="Genomic_DNA"/>
</dbReference>
<dbReference type="GO" id="GO:0055085">
    <property type="term" value="P:transmembrane transport"/>
    <property type="evidence" value="ECO:0007669"/>
    <property type="project" value="InterPro"/>
</dbReference>
<evidence type="ECO:0000256" key="4">
    <source>
        <dbReference type="ARBA" id="ARBA00022692"/>
    </source>
</evidence>
<sequence>MELSASKISEQSHQSTRSGFRNFTPSFGKLAANVTLLVIGAYFVIPILWLLVGSVDQHAGWQIQMPTLTLDNFIAAMGHGNVQALLNSVIVSTIAAAVSTFAGVLAAYSFSRHHIPWKGPILLAILFLSGVPITILIVPIYKMFSAFGMLSMIPTAVLLGVTSLPFAIYLIKNTIDAIPKDLEEAASMEQASTFRIVRSVVIPLAMPGIASAAIFSFVNAWGNFLIPIVLIADQASQPAPIAIYGFIGAATIRYGQIAAFSVIYSLPVVILYFIMSRFFSGGFSLSGAVRG</sequence>
<comment type="subcellular location">
    <subcellularLocation>
        <location evidence="1 7">Cell membrane</location>
        <topology evidence="1 7">Multi-pass membrane protein</topology>
    </subcellularLocation>
</comment>
<evidence type="ECO:0000259" key="8">
    <source>
        <dbReference type="PROSITE" id="PS50928"/>
    </source>
</evidence>
<keyword evidence="4 7" id="KW-0812">Transmembrane</keyword>
<accession>A0A848IHA5</accession>
<evidence type="ECO:0000313" key="10">
    <source>
        <dbReference type="Proteomes" id="UP000544134"/>
    </source>
</evidence>
<dbReference type="CDD" id="cd06261">
    <property type="entry name" value="TM_PBP2"/>
    <property type="match status" value="1"/>
</dbReference>
<feature type="transmembrane region" description="Helical" evidence="7">
    <location>
        <begin position="224"/>
        <end position="247"/>
    </location>
</feature>
<dbReference type="InterPro" id="IPR035906">
    <property type="entry name" value="MetI-like_sf"/>
</dbReference>
<keyword evidence="2 7" id="KW-0813">Transport</keyword>
<evidence type="ECO:0000256" key="2">
    <source>
        <dbReference type="ARBA" id="ARBA00022448"/>
    </source>
</evidence>
<feature type="domain" description="ABC transmembrane type-1" evidence="8">
    <location>
        <begin position="85"/>
        <end position="275"/>
    </location>
</feature>
<dbReference type="RefSeq" id="WP_169486032.1">
    <property type="nucleotide sequence ID" value="NZ_JABBGJ010000013.1"/>
</dbReference>
<dbReference type="AlphaFoldDB" id="A0A848IHA5"/>
<dbReference type="InterPro" id="IPR050901">
    <property type="entry name" value="BP-dep_ABC_trans_perm"/>
</dbReference>
<name>A0A848IHA5_9BURK</name>
<organism evidence="9 10">
    <name type="scientific">Paraburkholderia polaris</name>
    <dbReference type="NCBI Taxonomy" id="2728848"/>
    <lineage>
        <taxon>Bacteria</taxon>
        <taxon>Pseudomonadati</taxon>
        <taxon>Pseudomonadota</taxon>
        <taxon>Betaproteobacteria</taxon>
        <taxon>Burkholderiales</taxon>
        <taxon>Burkholderiaceae</taxon>
        <taxon>Paraburkholderia</taxon>
    </lineage>
</organism>
<protein>
    <submittedName>
        <fullName evidence="9">Carbohydrate ABC transporter permease</fullName>
    </submittedName>
</protein>
<keyword evidence="3" id="KW-1003">Cell membrane</keyword>
<evidence type="ECO:0000256" key="1">
    <source>
        <dbReference type="ARBA" id="ARBA00004651"/>
    </source>
</evidence>
<dbReference type="Proteomes" id="UP000544134">
    <property type="component" value="Unassembled WGS sequence"/>
</dbReference>